<feature type="transmembrane region" description="Helical" evidence="6">
    <location>
        <begin position="125"/>
        <end position="143"/>
    </location>
</feature>
<feature type="non-terminal residue" evidence="7">
    <location>
        <position position="417"/>
    </location>
</feature>
<feature type="transmembrane region" description="Helical" evidence="6">
    <location>
        <begin position="155"/>
        <end position="174"/>
    </location>
</feature>
<organism evidence="7 8">
    <name type="scientific">Clostridium tarantellae</name>
    <dbReference type="NCBI Taxonomy" id="39493"/>
    <lineage>
        <taxon>Bacteria</taxon>
        <taxon>Bacillati</taxon>
        <taxon>Bacillota</taxon>
        <taxon>Clostridia</taxon>
        <taxon>Eubacteriales</taxon>
        <taxon>Clostridiaceae</taxon>
        <taxon>Clostridium</taxon>
    </lineage>
</organism>
<feature type="transmembrane region" description="Helical" evidence="6">
    <location>
        <begin position="7"/>
        <end position="26"/>
    </location>
</feature>
<evidence type="ECO:0000256" key="5">
    <source>
        <dbReference type="ARBA" id="ARBA00023136"/>
    </source>
</evidence>
<dbReference type="AlphaFoldDB" id="A0A6I1MMR6"/>
<proteinExistence type="predicted"/>
<keyword evidence="3 6" id="KW-0812">Transmembrane</keyword>
<feature type="transmembrane region" description="Helical" evidence="6">
    <location>
        <begin position="90"/>
        <end position="113"/>
    </location>
</feature>
<feature type="transmembrane region" description="Helical" evidence="6">
    <location>
        <begin position="305"/>
        <end position="331"/>
    </location>
</feature>
<reference evidence="7 8" key="1">
    <citation type="submission" date="2019-10" db="EMBL/GenBank/DDBJ databases">
        <title>The Genome Sequence of Clostridium tarantellae Isolated from Fish Brain.</title>
        <authorList>
            <person name="Bano L."/>
            <person name="Kiel M."/>
            <person name="Sales G."/>
            <person name="Doxey A.C."/>
            <person name="Mansfield M.J."/>
            <person name="Schiavone M."/>
            <person name="Rossetto O."/>
            <person name="Pirazzini M."/>
            <person name="Dobrindt U."/>
            <person name="Montecucco C."/>
        </authorList>
    </citation>
    <scope>NUCLEOTIDE SEQUENCE [LARGE SCALE GENOMIC DNA]</scope>
    <source>
        <strain evidence="7 8">DSM 3997</strain>
    </source>
</reference>
<dbReference type="InterPro" id="IPR002797">
    <property type="entry name" value="Polysacc_synth"/>
</dbReference>
<dbReference type="GO" id="GO:0005886">
    <property type="term" value="C:plasma membrane"/>
    <property type="evidence" value="ECO:0007669"/>
    <property type="project" value="UniProtKB-SubCell"/>
</dbReference>
<feature type="transmembrane region" description="Helical" evidence="6">
    <location>
        <begin position="231"/>
        <end position="252"/>
    </location>
</feature>
<dbReference type="Pfam" id="PF01943">
    <property type="entry name" value="Polysacc_synt"/>
    <property type="match status" value="1"/>
</dbReference>
<evidence type="ECO:0000313" key="8">
    <source>
        <dbReference type="Proteomes" id="UP000430345"/>
    </source>
</evidence>
<dbReference type="PANTHER" id="PTHR30250">
    <property type="entry name" value="PST FAMILY PREDICTED COLANIC ACID TRANSPORTER"/>
    <property type="match status" value="1"/>
</dbReference>
<sequence length="417" mass="47306">MRTKKATLNAGVAIITYILAFIPVFITRKVFLDSLGVELLGLSSLYTNIIGYLSIVEMGIGTAIIFSLYKPFAENDMVRVKGYLNFYKNFYKTTGVIVLILGFLILPFIQIFIKDNINITEVRLYFILFLINTVITYFFSYKLCILNVAQEGYKLSIATTLSKIIIAILQIIFLKLYANFYIYIFIQIAINLLYYLFMDIYINKKFEFINKVKGEINRKEKTKLIKNIKALFLHKIGGVVVLGTDSIVISSFVNLDAVAKFNSYNMVIAAVQGLMTNAMSAITPSIGNLLTEDNRETAYKVHKRLFFISFWITSFIVISLSNTLTVFVNLWLGESQILAQFTVALILINLYFQMMRSSVESFKEGGGIYHQDRYAPIAEAIINLITSIILVKLIGLPGVFLGTLISNITVIFWVKPK</sequence>
<evidence type="ECO:0000256" key="6">
    <source>
        <dbReference type="SAM" id="Phobius"/>
    </source>
</evidence>
<accession>A0A6I1MMR6</accession>
<dbReference type="PANTHER" id="PTHR30250:SF26">
    <property type="entry name" value="PSMA PROTEIN"/>
    <property type="match status" value="1"/>
</dbReference>
<feature type="transmembrane region" description="Helical" evidence="6">
    <location>
        <begin position="374"/>
        <end position="391"/>
    </location>
</feature>
<name>A0A6I1MMR6_9CLOT</name>
<evidence type="ECO:0000256" key="3">
    <source>
        <dbReference type="ARBA" id="ARBA00022692"/>
    </source>
</evidence>
<protein>
    <submittedName>
        <fullName evidence="7">Oligosaccharide flippase family protein</fullName>
    </submittedName>
</protein>
<keyword evidence="2" id="KW-1003">Cell membrane</keyword>
<feature type="transmembrane region" description="Helical" evidence="6">
    <location>
        <begin position="46"/>
        <end position="69"/>
    </location>
</feature>
<keyword evidence="4 6" id="KW-1133">Transmembrane helix</keyword>
<dbReference type="Proteomes" id="UP000430345">
    <property type="component" value="Unassembled WGS sequence"/>
</dbReference>
<dbReference type="OrthoDB" id="8609648at2"/>
<dbReference type="InterPro" id="IPR050833">
    <property type="entry name" value="Poly_Biosynth_Transport"/>
</dbReference>
<keyword evidence="5 6" id="KW-0472">Membrane</keyword>
<comment type="subcellular location">
    <subcellularLocation>
        <location evidence="1">Cell membrane</location>
        <topology evidence="1">Multi-pass membrane protein</topology>
    </subcellularLocation>
</comment>
<feature type="transmembrane region" description="Helical" evidence="6">
    <location>
        <begin position="180"/>
        <end position="197"/>
    </location>
</feature>
<keyword evidence="8" id="KW-1185">Reference proteome</keyword>
<evidence type="ECO:0000256" key="1">
    <source>
        <dbReference type="ARBA" id="ARBA00004651"/>
    </source>
</evidence>
<gene>
    <name evidence="7" type="ORF">GBZ86_13680</name>
</gene>
<evidence type="ECO:0000256" key="2">
    <source>
        <dbReference type="ARBA" id="ARBA00022475"/>
    </source>
</evidence>
<feature type="transmembrane region" description="Helical" evidence="6">
    <location>
        <begin position="264"/>
        <end position="284"/>
    </location>
</feature>
<feature type="transmembrane region" description="Helical" evidence="6">
    <location>
        <begin position="337"/>
        <end position="354"/>
    </location>
</feature>
<dbReference type="RefSeq" id="WP_152891553.1">
    <property type="nucleotide sequence ID" value="NZ_WHJC01000315.1"/>
</dbReference>
<evidence type="ECO:0000313" key="7">
    <source>
        <dbReference type="EMBL" id="MPQ44786.1"/>
    </source>
</evidence>
<comment type="caution">
    <text evidence="7">The sequence shown here is derived from an EMBL/GenBank/DDBJ whole genome shotgun (WGS) entry which is preliminary data.</text>
</comment>
<dbReference type="EMBL" id="WHJC01000315">
    <property type="protein sequence ID" value="MPQ44786.1"/>
    <property type="molecule type" value="Genomic_DNA"/>
</dbReference>
<evidence type="ECO:0000256" key="4">
    <source>
        <dbReference type="ARBA" id="ARBA00022989"/>
    </source>
</evidence>